<dbReference type="Pfam" id="PF00072">
    <property type="entry name" value="Response_reg"/>
    <property type="match status" value="1"/>
</dbReference>
<evidence type="ECO:0000259" key="3">
    <source>
        <dbReference type="PROSITE" id="PS50110"/>
    </source>
</evidence>
<dbReference type="SUPFAM" id="SSF52172">
    <property type="entry name" value="CheY-like"/>
    <property type="match status" value="1"/>
</dbReference>
<dbReference type="Pfam" id="PF00563">
    <property type="entry name" value="EAL"/>
    <property type="match status" value="1"/>
</dbReference>
<dbReference type="InterPro" id="IPR035919">
    <property type="entry name" value="EAL_sf"/>
</dbReference>
<name>A0A7D5H5A5_9PSED</name>
<sequence length="437" mass="47235">MHALKVLILEDSPFQLMALHQMLNASGVFDVLTADTVEGALGSLERRGPVDVAICDLQLEEGDGLQVIRHLARYRQARALIILSSLGRDLLDGVGQLARHLGLQVLGVLEKPASPAVLHELLQGYDRNAEQRAMPLVEVDELVALDELTVDRLPQLLEQWQPYFQPKVALDGRLLGVEALVRWEHPALGLLSPASFLPLVSYAGLLPHLSWHMLDCALALSASVRDEQGEALPVAVNVPTSLIESEGFVERLRGLLQPLGLPASVLTLEIVESQQACTSSVALEALLRLRLLGCGLAIDDFGMGDFNLQRLLALPFSEVKIPSQFVRGVAEDGRKAAVVAGALIMARRMGLAVVVEGVETASDFLALETLGQPALQGHYVARPMAGPALRTWMGTHEASQWPRPGETGGSSETEHHSASAEPRQLLPELRPVPQGNE</sequence>
<feature type="region of interest" description="Disordered" evidence="2">
    <location>
        <begin position="397"/>
        <end position="437"/>
    </location>
</feature>
<proteinExistence type="predicted"/>
<accession>A0A7D5H5A5</accession>
<dbReference type="KEGG" id="pez:HWQ56_06005"/>
<dbReference type="SMART" id="SM00052">
    <property type="entry name" value="EAL"/>
    <property type="match status" value="1"/>
</dbReference>
<dbReference type="InterPro" id="IPR001789">
    <property type="entry name" value="Sig_transdc_resp-reg_receiver"/>
</dbReference>
<dbReference type="InterPro" id="IPR050706">
    <property type="entry name" value="Cyclic-di-GMP_PDE-like"/>
</dbReference>
<feature type="domain" description="EAL" evidence="4">
    <location>
        <begin position="142"/>
        <end position="397"/>
    </location>
</feature>
<dbReference type="SUPFAM" id="SSF141868">
    <property type="entry name" value="EAL domain-like"/>
    <property type="match status" value="1"/>
</dbReference>
<dbReference type="GO" id="GO:0071111">
    <property type="term" value="F:cyclic-guanylate-specific phosphodiesterase activity"/>
    <property type="evidence" value="ECO:0007669"/>
    <property type="project" value="InterPro"/>
</dbReference>
<evidence type="ECO:0000313" key="6">
    <source>
        <dbReference type="Proteomes" id="UP000509568"/>
    </source>
</evidence>
<dbReference type="SMART" id="SM00448">
    <property type="entry name" value="REC"/>
    <property type="match status" value="1"/>
</dbReference>
<gene>
    <name evidence="5" type="ORF">HWQ56_06005</name>
</gene>
<dbReference type="RefSeq" id="WP_158157777.1">
    <property type="nucleotide sequence ID" value="NZ_CP056030.1"/>
</dbReference>
<dbReference type="PROSITE" id="PS50110">
    <property type="entry name" value="RESPONSE_REGULATORY"/>
    <property type="match status" value="1"/>
</dbReference>
<feature type="modified residue" description="4-aspartylphosphate" evidence="1">
    <location>
        <position position="56"/>
    </location>
</feature>
<dbReference type="Proteomes" id="UP000509568">
    <property type="component" value="Chromosome"/>
</dbReference>
<protein>
    <submittedName>
        <fullName evidence="5">EAL domain-containing response regulator</fullName>
    </submittedName>
</protein>
<evidence type="ECO:0000256" key="1">
    <source>
        <dbReference type="PROSITE-ProRule" id="PRU00169"/>
    </source>
</evidence>
<keyword evidence="6" id="KW-1185">Reference proteome</keyword>
<evidence type="ECO:0000259" key="4">
    <source>
        <dbReference type="PROSITE" id="PS50883"/>
    </source>
</evidence>
<evidence type="ECO:0000313" key="5">
    <source>
        <dbReference type="EMBL" id="QKZ03364.1"/>
    </source>
</evidence>
<dbReference type="InterPro" id="IPR011006">
    <property type="entry name" value="CheY-like_superfamily"/>
</dbReference>
<dbReference type="CDD" id="cd01948">
    <property type="entry name" value="EAL"/>
    <property type="match status" value="1"/>
</dbReference>
<dbReference type="PANTHER" id="PTHR33121">
    <property type="entry name" value="CYCLIC DI-GMP PHOSPHODIESTERASE PDEF"/>
    <property type="match status" value="1"/>
</dbReference>
<reference evidence="5 6" key="1">
    <citation type="submission" date="2020-06" db="EMBL/GenBank/DDBJ databases">
        <title>Pseudomonas eucalypticola sp. nov., an endophyte of Eucalyptus dunnii leaves with biocontrol ability of eucalyptus leaf blight.</title>
        <authorList>
            <person name="Liu Y."/>
            <person name="Song Z."/>
            <person name="Zeng H."/>
            <person name="Lu M."/>
            <person name="Wang X."/>
            <person name="Lian X."/>
            <person name="Zhang Q."/>
        </authorList>
    </citation>
    <scope>NUCLEOTIDE SEQUENCE [LARGE SCALE GENOMIC DNA]</scope>
    <source>
        <strain evidence="5 6">NP-1</strain>
    </source>
</reference>
<dbReference type="EMBL" id="CP056030">
    <property type="protein sequence ID" value="QKZ03364.1"/>
    <property type="molecule type" value="Genomic_DNA"/>
</dbReference>
<dbReference type="PANTHER" id="PTHR33121:SF70">
    <property type="entry name" value="SIGNALING PROTEIN YKOW"/>
    <property type="match status" value="1"/>
</dbReference>
<dbReference type="PROSITE" id="PS50883">
    <property type="entry name" value="EAL"/>
    <property type="match status" value="1"/>
</dbReference>
<dbReference type="AlphaFoldDB" id="A0A7D5H5A5"/>
<organism evidence="5 6">
    <name type="scientific">Pseudomonas eucalypticola</name>
    <dbReference type="NCBI Taxonomy" id="2599595"/>
    <lineage>
        <taxon>Bacteria</taxon>
        <taxon>Pseudomonadati</taxon>
        <taxon>Pseudomonadota</taxon>
        <taxon>Gammaproteobacteria</taxon>
        <taxon>Pseudomonadales</taxon>
        <taxon>Pseudomonadaceae</taxon>
        <taxon>Pseudomonas</taxon>
    </lineage>
</organism>
<dbReference type="GO" id="GO:0000160">
    <property type="term" value="P:phosphorelay signal transduction system"/>
    <property type="evidence" value="ECO:0007669"/>
    <property type="project" value="InterPro"/>
</dbReference>
<dbReference type="InterPro" id="IPR001633">
    <property type="entry name" value="EAL_dom"/>
</dbReference>
<evidence type="ECO:0000256" key="2">
    <source>
        <dbReference type="SAM" id="MobiDB-lite"/>
    </source>
</evidence>
<feature type="domain" description="Response regulatory" evidence="3">
    <location>
        <begin position="5"/>
        <end position="126"/>
    </location>
</feature>
<keyword evidence="1" id="KW-0597">Phosphoprotein</keyword>
<dbReference type="Gene3D" id="3.20.20.450">
    <property type="entry name" value="EAL domain"/>
    <property type="match status" value="1"/>
</dbReference>
<dbReference type="Gene3D" id="3.40.50.2300">
    <property type="match status" value="1"/>
</dbReference>